<proteinExistence type="predicted"/>
<reference evidence="1" key="1">
    <citation type="submission" date="2013-05" db="EMBL/GenBank/DDBJ databases">
        <authorList>
            <person name="Harkins D.M."/>
            <person name="Durkin A.S."/>
            <person name="Brinkac L.M."/>
            <person name="Haft D.H."/>
            <person name="Selengut J.D."/>
            <person name="Sanka R."/>
            <person name="DePew J."/>
            <person name="Purushe J."/>
            <person name="Hartskeerl R.A."/>
            <person name="Ahmed A."/>
            <person name="van der Linden H."/>
            <person name="Goris M.G.A."/>
            <person name="Vinetz J.M."/>
            <person name="Sutton G.G."/>
            <person name="Nierman W.C."/>
            <person name="Fouts D.E."/>
        </authorList>
    </citation>
    <scope>NUCLEOTIDE SEQUENCE [LARGE SCALE GENOMIC DNA]</scope>
    <source>
        <strain evidence="1">L 60</strain>
    </source>
</reference>
<comment type="caution">
    <text evidence="1">The sequence shown here is derived from an EMBL/GenBank/DDBJ whole genome shotgun (WGS) entry which is preliminary data.</text>
</comment>
<organism evidence="1 2">
    <name type="scientific">Leptospira alexanderi serovar Manhao 3 str. L 60</name>
    <dbReference type="NCBI Taxonomy" id="1049759"/>
    <lineage>
        <taxon>Bacteria</taxon>
        <taxon>Pseudomonadati</taxon>
        <taxon>Spirochaetota</taxon>
        <taxon>Spirochaetia</taxon>
        <taxon>Leptospirales</taxon>
        <taxon>Leptospiraceae</taxon>
        <taxon>Leptospira</taxon>
    </lineage>
</organism>
<sequence>MAKYKKKRSFQKFFMFYESNQSFEINYMSSIERNSSH</sequence>
<evidence type="ECO:0000313" key="1">
    <source>
        <dbReference type="EMBL" id="EQA61585.1"/>
    </source>
</evidence>
<dbReference type="Proteomes" id="UP000018747">
    <property type="component" value="Unassembled WGS sequence"/>
</dbReference>
<protein>
    <submittedName>
        <fullName evidence="1">Uncharacterized protein</fullName>
    </submittedName>
</protein>
<accession>V6HUZ0</accession>
<gene>
    <name evidence="1" type="ORF">LEP1GSC062_2610</name>
</gene>
<dbReference type="AlphaFoldDB" id="V6HUZ0"/>
<keyword evidence="2" id="KW-1185">Reference proteome</keyword>
<name>V6HUZ0_9LEPT</name>
<dbReference type="EMBL" id="AHMT02000049">
    <property type="protein sequence ID" value="EQA61585.1"/>
    <property type="molecule type" value="Genomic_DNA"/>
</dbReference>
<evidence type="ECO:0000313" key="2">
    <source>
        <dbReference type="Proteomes" id="UP000018747"/>
    </source>
</evidence>